<feature type="domain" description="HTH tetR-type" evidence="5">
    <location>
        <begin position="26"/>
        <end position="86"/>
    </location>
</feature>
<keyword evidence="1" id="KW-0805">Transcription regulation</keyword>
<dbReference type="Gene3D" id="1.10.10.60">
    <property type="entry name" value="Homeodomain-like"/>
    <property type="match status" value="1"/>
</dbReference>
<dbReference type="Pfam" id="PF02909">
    <property type="entry name" value="TetR_C_1"/>
    <property type="match status" value="1"/>
</dbReference>
<dbReference type="PROSITE" id="PS50977">
    <property type="entry name" value="HTH_TETR_2"/>
    <property type="match status" value="1"/>
</dbReference>
<dbReference type="Proteomes" id="UP000239415">
    <property type="component" value="Unassembled WGS sequence"/>
</dbReference>
<dbReference type="AlphaFoldDB" id="A0A2T0KJS9"/>
<dbReference type="SUPFAM" id="SSF48498">
    <property type="entry name" value="Tetracyclin repressor-like, C-terminal domain"/>
    <property type="match status" value="1"/>
</dbReference>
<evidence type="ECO:0000256" key="1">
    <source>
        <dbReference type="ARBA" id="ARBA00023015"/>
    </source>
</evidence>
<dbReference type="InterPro" id="IPR001647">
    <property type="entry name" value="HTH_TetR"/>
</dbReference>
<comment type="caution">
    <text evidence="6">The sequence shown here is derived from an EMBL/GenBank/DDBJ whole genome shotgun (WGS) entry which is preliminary data.</text>
</comment>
<gene>
    <name evidence="6" type="ORF">CLV67_103538</name>
</gene>
<evidence type="ECO:0000259" key="5">
    <source>
        <dbReference type="PROSITE" id="PS50977"/>
    </source>
</evidence>
<protein>
    <submittedName>
        <fullName evidence="6">TetR family transcriptional regulator</fullName>
    </submittedName>
</protein>
<keyword evidence="7" id="KW-1185">Reference proteome</keyword>
<dbReference type="SUPFAM" id="SSF46689">
    <property type="entry name" value="Homeodomain-like"/>
    <property type="match status" value="1"/>
</dbReference>
<dbReference type="OrthoDB" id="2570341at2"/>
<dbReference type="Pfam" id="PF00440">
    <property type="entry name" value="TetR_N"/>
    <property type="match status" value="1"/>
</dbReference>
<reference evidence="6 7" key="1">
    <citation type="submission" date="2018-03" db="EMBL/GenBank/DDBJ databases">
        <title>Genomic Encyclopedia of Archaeal and Bacterial Type Strains, Phase II (KMG-II): from individual species to whole genera.</title>
        <authorList>
            <person name="Goeker M."/>
        </authorList>
    </citation>
    <scope>NUCLEOTIDE SEQUENCE [LARGE SCALE GENOMIC DNA]</scope>
    <source>
        <strain evidence="6 7">DSM 43146</strain>
    </source>
</reference>
<dbReference type="PANTHER" id="PTHR30055:SF151">
    <property type="entry name" value="TRANSCRIPTIONAL REGULATORY PROTEIN"/>
    <property type="match status" value="1"/>
</dbReference>
<keyword evidence="3" id="KW-0804">Transcription</keyword>
<dbReference type="GO" id="GO:0003700">
    <property type="term" value="F:DNA-binding transcription factor activity"/>
    <property type="evidence" value="ECO:0007669"/>
    <property type="project" value="TreeGrafter"/>
</dbReference>
<evidence type="ECO:0000256" key="4">
    <source>
        <dbReference type="PROSITE-ProRule" id="PRU00335"/>
    </source>
</evidence>
<accession>A0A2T0KJS9</accession>
<dbReference type="EMBL" id="PVMZ01000003">
    <property type="protein sequence ID" value="PRX23789.1"/>
    <property type="molecule type" value="Genomic_DNA"/>
</dbReference>
<keyword evidence="2 4" id="KW-0238">DNA-binding</keyword>
<sequence length="247" mass="26545">MPNDIPRTLKVLWGLEERRTRGPQPALSLERIVAAAIEIADRDGLLALSMARLAERLGSAPMSLYRHVADKDELLVFMQDAAPGEPPELPAGWRAGLHTWARALQAVYYRHPWILQASAGRPPLEPGQLAWLDRGLSAFDGTPLNSRERFQAVMATLYYVRGEAQIFAVLLSGGSGVPGDATRSAGSEGSADGFGEIISALVTADRFPALATVIADGLFKVETEDGAFDAGLARLLDGIELLVSTRS</sequence>
<feature type="DNA-binding region" description="H-T-H motif" evidence="4">
    <location>
        <begin position="49"/>
        <end position="68"/>
    </location>
</feature>
<dbReference type="PANTHER" id="PTHR30055">
    <property type="entry name" value="HTH-TYPE TRANSCRIPTIONAL REGULATOR RUTR"/>
    <property type="match status" value="1"/>
</dbReference>
<proteinExistence type="predicted"/>
<dbReference type="Gene3D" id="1.10.357.10">
    <property type="entry name" value="Tetracycline Repressor, domain 2"/>
    <property type="match status" value="1"/>
</dbReference>
<dbReference type="InterPro" id="IPR050109">
    <property type="entry name" value="HTH-type_TetR-like_transc_reg"/>
</dbReference>
<dbReference type="InterPro" id="IPR036271">
    <property type="entry name" value="Tet_transcr_reg_TetR-rel_C_sf"/>
</dbReference>
<evidence type="ECO:0000256" key="2">
    <source>
        <dbReference type="ARBA" id="ARBA00023125"/>
    </source>
</evidence>
<name>A0A2T0KJS9_9ACTN</name>
<evidence type="ECO:0000256" key="3">
    <source>
        <dbReference type="ARBA" id="ARBA00023163"/>
    </source>
</evidence>
<dbReference type="RefSeq" id="WP_106316937.1">
    <property type="nucleotide sequence ID" value="NZ_BOMO01000045.1"/>
</dbReference>
<evidence type="ECO:0000313" key="7">
    <source>
        <dbReference type="Proteomes" id="UP000239415"/>
    </source>
</evidence>
<organism evidence="6 7">
    <name type="scientific">Actinoplanes italicus</name>
    <dbReference type="NCBI Taxonomy" id="113567"/>
    <lineage>
        <taxon>Bacteria</taxon>
        <taxon>Bacillati</taxon>
        <taxon>Actinomycetota</taxon>
        <taxon>Actinomycetes</taxon>
        <taxon>Micromonosporales</taxon>
        <taxon>Micromonosporaceae</taxon>
        <taxon>Actinoplanes</taxon>
    </lineage>
</organism>
<dbReference type="GO" id="GO:0045892">
    <property type="term" value="P:negative regulation of DNA-templated transcription"/>
    <property type="evidence" value="ECO:0007669"/>
    <property type="project" value="InterPro"/>
</dbReference>
<evidence type="ECO:0000313" key="6">
    <source>
        <dbReference type="EMBL" id="PRX23789.1"/>
    </source>
</evidence>
<dbReference type="InterPro" id="IPR009057">
    <property type="entry name" value="Homeodomain-like_sf"/>
</dbReference>
<dbReference type="InterPro" id="IPR004111">
    <property type="entry name" value="Repressor_TetR_C"/>
</dbReference>
<dbReference type="GO" id="GO:0000976">
    <property type="term" value="F:transcription cis-regulatory region binding"/>
    <property type="evidence" value="ECO:0007669"/>
    <property type="project" value="TreeGrafter"/>
</dbReference>